<evidence type="ECO:0000256" key="1">
    <source>
        <dbReference type="ARBA" id="ARBA00004651"/>
    </source>
</evidence>
<evidence type="ECO:0000313" key="8">
    <source>
        <dbReference type="EMBL" id="SDE50379.1"/>
    </source>
</evidence>
<dbReference type="Pfam" id="PF01810">
    <property type="entry name" value="LysE"/>
    <property type="match status" value="1"/>
</dbReference>
<dbReference type="InterPro" id="IPR001123">
    <property type="entry name" value="LeuE-type"/>
</dbReference>
<dbReference type="PANTHER" id="PTHR30086:SF20">
    <property type="entry name" value="ARGININE EXPORTER PROTEIN ARGO-RELATED"/>
    <property type="match status" value="1"/>
</dbReference>
<feature type="region of interest" description="Disordered" evidence="6">
    <location>
        <begin position="222"/>
        <end position="241"/>
    </location>
</feature>
<dbReference type="Proteomes" id="UP000198517">
    <property type="component" value="Unassembled WGS sequence"/>
</dbReference>
<evidence type="ECO:0000256" key="2">
    <source>
        <dbReference type="ARBA" id="ARBA00022475"/>
    </source>
</evidence>
<organism evidence="8 9">
    <name type="scientific">Riemerella columbipharyngis</name>
    <dbReference type="NCBI Taxonomy" id="1071918"/>
    <lineage>
        <taxon>Bacteria</taxon>
        <taxon>Pseudomonadati</taxon>
        <taxon>Bacteroidota</taxon>
        <taxon>Flavobacteriia</taxon>
        <taxon>Flavobacteriales</taxon>
        <taxon>Weeksellaceae</taxon>
        <taxon>Riemerella</taxon>
    </lineage>
</organism>
<comment type="subcellular location">
    <subcellularLocation>
        <location evidence="1">Cell membrane</location>
        <topology evidence="1">Multi-pass membrane protein</topology>
    </subcellularLocation>
</comment>
<evidence type="ECO:0000256" key="7">
    <source>
        <dbReference type="SAM" id="Phobius"/>
    </source>
</evidence>
<dbReference type="GO" id="GO:0005886">
    <property type="term" value="C:plasma membrane"/>
    <property type="evidence" value="ECO:0007669"/>
    <property type="project" value="UniProtKB-SubCell"/>
</dbReference>
<feature type="transmembrane region" description="Helical" evidence="7">
    <location>
        <begin position="147"/>
        <end position="167"/>
    </location>
</feature>
<dbReference type="PANTHER" id="PTHR30086">
    <property type="entry name" value="ARGININE EXPORTER PROTEIN ARGO"/>
    <property type="match status" value="1"/>
</dbReference>
<dbReference type="EMBL" id="FNAS01000011">
    <property type="protein sequence ID" value="SDE50379.1"/>
    <property type="molecule type" value="Genomic_DNA"/>
</dbReference>
<gene>
    <name evidence="8" type="ORF">SAMN05421544_1117</name>
</gene>
<dbReference type="GO" id="GO:0015171">
    <property type="term" value="F:amino acid transmembrane transporter activity"/>
    <property type="evidence" value="ECO:0007669"/>
    <property type="project" value="TreeGrafter"/>
</dbReference>
<dbReference type="AlphaFoldDB" id="A0A1G7DG02"/>
<evidence type="ECO:0000256" key="3">
    <source>
        <dbReference type="ARBA" id="ARBA00022692"/>
    </source>
</evidence>
<feature type="transmembrane region" description="Helical" evidence="7">
    <location>
        <begin position="187"/>
        <end position="204"/>
    </location>
</feature>
<accession>A0A1G7DG02</accession>
<feature type="transmembrane region" description="Helical" evidence="7">
    <location>
        <begin position="73"/>
        <end position="91"/>
    </location>
</feature>
<evidence type="ECO:0000313" key="9">
    <source>
        <dbReference type="Proteomes" id="UP000198517"/>
    </source>
</evidence>
<feature type="transmembrane region" description="Helical" evidence="7">
    <location>
        <begin position="6"/>
        <end position="28"/>
    </location>
</feature>
<keyword evidence="5 7" id="KW-0472">Membrane</keyword>
<evidence type="ECO:0000256" key="5">
    <source>
        <dbReference type="ARBA" id="ARBA00023136"/>
    </source>
</evidence>
<protein>
    <submittedName>
        <fullName evidence="8">Threonine/homoserine/homoserine lactone efflux protein</fullName>
    </submittedName>
</protein>
<evidence type="ECO:0000256" key="4">
    <source>
        <dbReference type="ARBA" id="ARBA00022989"/>
    </source>
</evidence>
<keyword evidence="4 7" id="KW-1133">Transmembrane helix</keyword>
<feature type="transmembrane region" description="Helical" evidence="7">
    <location>
        <begin position="112"/>
        <end position="135"/>
    </location>
</feature>
<dbReference type="OrthoDB" id="679767at2"/>
<dbReference type="STRING" id="1071918.SAMN05421544_1117"/>
<reference evidence="8 9" key="1">
    <citation type="submission" date="2016-10" db="EMBL/GenBank/DDBJ databases">
        <authorList>
            <person name="de Groot N.N."/>
        </authorList>
    </citation>
    <scope>NUCLEOTIDE SEQUENCE [LARGE SCALE GENOMIC DNA]</scope>
    <source>
        <strain evidence="8 9">DSM 24015</strain>
    </source>
</reference>
<keyword evidence="3 7" id="KW-0812">Transmembrane</keyword>
<sequence length="241" mass="27779">MFELIISAVGLGLMLSLVFIGPIFFLLIETSFSRGPKHAFSLDMGVISADIMCILVAYFASDDLVEIIDKHPGFYRITAFIIFIYGIYMIVSKTKMHIEGETKIINQNYFKTFINGFLLNILNIGVVLFWLVTVISVRNQYPNPLKFMLYVGIMIATYVGIDIIKIALAKRLHYKLTQNVANRIRDIVGGILIVFSVFIFLQSFKKFNRFDRELERSGYMKDSTKHKNEIPHQSKEINERR</sequence>
<evidence type="ECO:0000256" key="6">
    <source>
        <dbReference type="SAM" id="MobiDB-lite"/>
    </source>
</evidence>
<keyword evidence="9" id="KW-1185">Reference proteome</keyword>
<name>A0A1G7DG02_9FLAO</name>
<dbReference type="RefSeq" id="WP_092736869.1">
    <property type="nucleotide sequence ID" value="NZ_FNAS01000011.1"/>
</dbReference>
<keyword evidence="2" id="KW-1003">Cell membrane</keyword>
<feature type="transmembrane region" description="Helical" evidence="7">
    <location>
        <begin position="40"/>
        <end position="61"/>
    </location>
</feature>
<proteinExistence type="predicted"/>